<proteinExistence type="predicted"/>
<sequence length="85" mass="10091">MKVWLMMVMVLTGCNTHHSFMDKALVADFQGRRIVVFHEYTTGSGIEYYRPQFQSDCRVQYRYEDNPSTGCSIRGDRLSNIRRYR</sequence>
<dbReference type="EMBL" id="BK015718">
    <property type="protein sequence ID" value="DAE21842.1"/>
    <property type="molecule type" value="Genomic_DNA"/>
</dbReference>
<name>A0A8S5QS98_9CAUD</name>
<reference evidence="1" key="1">
    <citation type="journal article" date="2021" name="Proc. Natl. Acad. Sci. U.S.A.">
        <title>A Catalog of Tens of Thousands of Viruses from Human Metagenomes Reveals Hidden Associations with Chronic Diseases.</title>
        <authorList>
            <person name="Tisza M.J."/>
            <person name="Buck C.B."/>
        </authorList>
    </citation>
    <scope>NUCLEOTIDE SEQUENCE</scope>
    <source>
        <strain evidence="1">CtoNH1</strain>
    </source>
</reference>
<evidence type="ECO:0000313" key="1">
    <source>
        <dbReference type="EMBL" id="DAE21842.1"/>
    </source>
</evidence>
<accession>A0A8S5QS98</accession>
<organism evidence="1">
    <name type="scientific">Myoviridae sp. ctoNH1</name>
    <dbReference type="NCBI Taxonomy" id="2826695"/>
    <lineage>
        <taxon>Viruses</taxon>
        <taxon>Duplodnaviria</taxon>
        <taxon>Heunggongvirae</taxon>
        <taxon>Uroviricota</taxon>
        <taxon>Caudoviricetes</taxon>
    </lineage>
</organism>
<protein>
    <submittedName>
        <fullName evidence="1">Uncharacterized protein</fullName>
    </submittedName>
</protein>